<dbReference type="Gene3D" id="2.30.24.10">
    <property type="entry name" value="CAT RNA-binding domain"/>
    <property type="match status" value="1"/>
</dbReference>
<organism evidence="3 4">
    <name type="scientific">Streptococcus moroccensis</name>
    <dbReference type="NCBI Taxonomy" id="1451356"/>
    <lineage>
        <taxon>Bacteria</taxon>
        <taxon>Bacillati</taxon>
        <taxon>Bacillota</taxon>
        <taxon>Bacilli</taxon>
        <taxon>Lactobacillales</taxon>
        <taxon>Streptococcaceae</taxon>
        <taxon>Streptococcus</taxon>
    </lineage>
</organism>
<dbReference type="NCBIfam" id="NF046042">
    <property type="entry name" value="LicT"/>
    <property type="match status" value="1"/>
</dbReference>
<dbReference type="Proteomes" id="UP001223079">
    <property type="component" value="Unassembled WGS sequence"/>
</dbReference>
<keyword evidence="4" id="KW-1185">Reference proteome</keyword>
<name>A0ABT9YQ22_9STRE</name>
<dbReference type="InterPro" id="IPR036650">
    <property type="entry name" value="CAT_RNA-bd_dom_sf"/>
</dbReference>
<dbReference type="SMART" id="SM01061">
    <property type="entry name" value="CAT_RBD"/>
    <property type="match status" value="1"/>
</dbReference>
<proteinExistence type="predicted"/>
<reference evidence="3 4" key="1">
    <citation type="submission" date="2023-07" db="EMBL/GenBank/DDBJ databases">
        <title>Genomic Encyclopedia of Type Strains, Phase IV (KMG-IV): sequencing the most valuable type-strain genomes for metagenomic binning, comparative biology and taxonomic classification.</title>
        <authorList>
            <person name="Goeker M."/>
        </authorList>
    </citation>
    <scope>NUCLEOTIDE SEQUENCE [LARGE SCALE GENOMIC DNA]</scope>
    <source>
        <strain evidence="3 4">DSM 105143</strain>
    </source>
</reference>
<comment type="caution">
    <text evidence="3">The sequence shown here is derived from an EMBL/GenBank/DDBJ whole genome shotgun (WGS) entry which is preliminary data.</text>
</comment>
<dbReference type="SUPFAM" id="SSF63520">
    <property type="entry name" value="PTS-regulatory domain, PRD"/>
    <property type="match status" value="2"/>
</dbReference>
<protein>
    <submittedName>
        <fullName evidence="3">Beta-glucoside operon transcriptional antiterminator</fullName>
    </submittedName>
</protein>
<feature type="domain" description="PRD" evidence="2">
    <location>
        <begin position="65"/>
        <end position="170"/>
    </location>
</feature>
<dbReference type="RefSeq" id="WP_307121301.1">
    <property type="nucleotide sequence ID" value="NZ_JAUSTM010000004.1"/>
</dbReference>
<dbReference type="Pfam" id="PF00874">
    <property type="entry name" value="PRD"/>
    <property type="match status" value="2"/>
</dbReference>
<dbReference type="EMBL" id="JAUSTM010000004">
    <property type="protein sequence ID" value="MDQ0222083.1"/>
    <property type="molecule type" value="Genomic_DNA"/>
</dbReference>
<sequence>MEVIKVFNNNVVMIQDADGQEAIVMGRGLGFQKKTGDQLDQELVEKVFKLSDQQFSQAVSELYVQLTPKEVDIFQAIISKAAKVLKTQYNESLYLALADHLHFVIDRAQQGLFIKNPLSFEIKKFYQEEYQVGLEAVKLLNESFNLEIPDDEAASIALHFVNAKKNDHEMDQTVKVTKLIQELINLVRRYYRVEFDEESVSYARFVTHLQYFAQRVLDGQAYAEGDSLLYDQVKQNYPKAFACAELIGAYVSKQYHFDISQEELVYLTIHIQRTTTKMD</sequence>
<dbReference type="PANTHER" id="PTHR30185:SF15">
    <property type="entry name" value="CRYPTIC BETA-GLUCOSIDE BGL OPERON ANTITERMINATOR"/>
    <property type="match status" value="1"/>
</dbReference>
<evidence type="ECO:0000313" key="3">
    <source>
        <dbReference type="EMBL" id="MDQ0222083.1"/>
    </source>
</evidence>
<dbReference type="PROSITE" id="PS51372">
    <property type="entry name" value="PRD_2"/>
    <property type="match status" value="2"/>
</dbReference>
<evidence type="ECO:0000256" key="1">
    <source>
        <dbReference type="ARBA" id="ARBA00022737"/>
    </source>
</evidence>
<dbReference type="InterPro" id="IPR036634">
    <property type="entry name" value="PRD_sf"/>
</dbReference>
<keyword evidence="1" id="KW-0677">Repeat</keyword>
<dbReference type="PANTHER" id="PTHR30185">
    <property type="entry name" value="CRYPTIC BETA-GLUCOSIDE BGL OPERON ANTITERMINATOR"/>
    <property type="match status" value="1"/>
</dbReference>
<dbReference type="InterPro" id="IPR004341">
    <property type="entry name" value="CAT_RNA-bd_dom"/>
</dbReference>
<accession>A0ABT9YQ22</accession>
<dbReference type="InterPro" id="IPR050661">
    <property type="entry name" value="BglG_antiterminators"/>
</dbReference>
<dbReference type="SUPFAM" id="SSF50151">
    <property type="entry name" value="SacY-like RNA-binding domain"/>
    <property type="match status" value="1"/>
</dbReference>
<dbReference type="InterPro" id="IPR011608">
    <property type="entry name" value="PRD"/>
</dbReference>
<gene>
    <name evidence="3" type="ORF">J2S23_000620</name>
</gene>
<feature type="domain" description="PRD" evidence="2">
    <location>
        <begin position="171"/>
        <end position="279"/>
    </location>
</feature>
<dbReference type="Pfam" id="PF03123">
    <property type="entry name" value="CAT_RBD"/>
    <property type="match status" value="1"/>
</dbReference>
<evidence type="ECO:0000259" key="2">
    <source>
        <dbReference type="PROSITE" id="PS51372"/>
    </source>
</evidence>
<evidence type="ECO:0000313" key="4">
    <source>
        <dbReference type="Proteomes" id="UP001223079"/>
    </source>
</evidence>
<dbReference type="Gene3D" id="1.10.1790.10">
    <property type="entry name" value="PRD domain"/>
    <property type="match status" value="2"/>
</dbReference>